<dbReference type="InterPro" id="IPR001387">
    <property type="entry name" value="Cro/C1-type_HTH"/>
</dbReference>
<comment type="caution">
    <text evidence="2">The sequence shown here is derived from an EMBL/GenBank/DDBJ whole genome shotgun (WGS) entry which is preliminary data.</text>
</comment>
<dbReference type="Pfam" id="PF01381">
    <property type="entry name" value="HTH_3"/>
    <property type="match status" value="1"/>
</dbReference>
<dbReference type="CDD" id="cd00093">
    <property type="entry name" value="HTH_XRE"/>
    <property type="match status" value="1"/>
</dbReference>
<reference evidence="2 3" key="1">
    <citation type="submission" date="2019-10" db="EMBL/GenBank/DDBJ databases">
        <title>Gracilibacillus sp. nov. isolated from rice seeds.</title>
        <authorList>
            <person name="He S."/>
        </authorList>
    </citation>
    <scope>NUCLEOTIDE SEQUENCE [LARGE SCALE GENOMIC DNA]</scope>
    <source>
        <strain evidence="2 3">TD8</strain>
    </source>
</reference>
<feature type="domain" description="HTH cro/C1-type" evidence="1">
    <location>
        <begin position="14"/>
        <end position="68"/>
    </location>
</feature>
<gene>
    <name evidence="2" type="ORF">F9U64_19155</name>
</gene>
<sequence length="73" mass="8342">MPIQVAYQNYTLSLKAARVEKGYTQEALAEKLGITKRAYISWENGDVRLKPYMLYSIAYVLKMDADNIRVPLG</sequence>
<name>A0A7C8GR81_9BACI</name>
<accession>A0A7C8GR81</accession>
<dbReference type="OrthoDB" id="1796720at2"/>
<dbReference type="PROSITE" id="PS50943">
    <property type="entry name" value="HTH_CROC1"/>
    <property type="match status" value="1"/>
</dbReference>
<dbReference type="RefSeq" id="WP_153406485.1">
    <property type="nucleotide sequence ID" value="NZ_ML762446.1"/>
</dbReference>
<keyword evidence="3" id="KW-1185">Reference proteome</keyword>
<proteinExistence type="predicted"/>
<protein>
    <submittedName>
        <fullName evidence="2">Helix-turn-helix transcriptional regulator</fullName>
    </submittedName>
</protein>
<evidence type="ECO:0000313" key="3">
    <source>
        <dbReference type="Proteomes" id="UP000480246"/>
    </source>
</evidence>
<dbReference type="SUPFAM" id="SSF47413">
    <property type="entry name" value="lambda repressor-like DNA-binding domains"/>
    <property type="match status" value="1"/>
</dbReference>
<dbReference type="SMART" id="SM00530">
    <property type="entry name" value="HTH_XRE"/>
    <property type="match status" value="1"/>
</dbReference>
<evidence type="ECO:0000259" key="1">
    <source>
        <dbReference type="PROSITE" id="PS50943"/>
    </source>
</evidence>
<dbReference type="Proteomes" id="UP000480246">
    <property type="component" value="Unassembled WGS sequence"/>
</dbReference>
<organism evidence="2 3">
    <name type="scientific">Gracilibacillus oryzae</name>
    <dbReference type="NCBI Taxonomy" id="1672701"/>
    <lineage>
        <taxon>Bacteria</taxon>
        <taxon>Bacillati</taxon>
        <taxon>Bacillota</taxon>
        <taxon>Bacilli</taxon>
        <taxon>Bacillales</taxon>
        <taxon>Bacillaceae</taxon>
        <taxon>Gracilibacillus</taxon>
    </lineage>
</organism>
<dbReference type="EMBL" id="WEID01000099">
    <property type="protein sequence ID" value="KAB8126937.1"/>
    <property type="molecule type" value="Genomic_DNA"/>
</dbReference>
<dbReference type="GO" id="GO:0003677">
    <property type="term" value="F:DNA binding"/>
    <property type="evidence" value="ECO:0007669"/>
    <property type="project" value="InterPro"/>
</dbReference>
<dbReference type="Gene3D" id="1.10.260.40">
    <property type="entry name" value="lambda repressor-like DNA-binding domains"/>
    <property type="match status" value="1"/>
</dbReference>
<evidence type="ECO:0000313" key="2">
    <source>
        <dbReference type="EMBL" id="KAB8126937.1"/>
    </source>
</evidence>
<dbReference type="InterPro" id="IPR010982">
    <property type="entry name" value="Lambda_DNA-bd_dom_sf"/>
</dbReference>
<dbReference type="AlphaFoldDB" id="A0A7C8GR81"/>